<keyword evidence="3 9" id="KW-0132">Cell division</keyword>
<name>A0A9X0BF51_9EURO</name>
<evidence type="ECO:0000313" key="14">
    <source>
        <dbReference type="Proteomes" id="UP001147747"/>
    </source>
</evidence>
<dbReference type="OrthoDB" id="4056921at2759"/>
<evidence type="ECO:0000256" key="7">
    <source>
        <dbReference type="ARBA" id="ARBA00023306"/>
    </source>
</evidence>
<dbReference type="GeneID" id="81363642"/>
<dbReference type="Proteomes" id="UP001147747">
    <property type="component" value="Unassembled WGS sequence"/>
</dbReference>
<keyword evidence="7 9" id="KW-0131">Cell cycle</keyword>
<evidence type="ECO:0000256" key="9">
    <source>
        <dbReference type="RuleBase" id="RU367150"/>
    </source>
</evidence>
<dbReference type="GO" id="GO:0007059">
    <property type="term" value="P:chromosome segregation"/>
    <property type="evidence" value="ECO:0007669"/>
    <property type="project" value="InterPro"/>
</dbReference>
<dbReference type="AlphaFoldDB" id="A0A9X0BF51"/>
<dbReference type="GO" id="GO:0051301">
    <property type="term" value="P:cell division"/>
    <property type="evidence" value="ECO:0007669"/>
    <property type="project" value="UniProtKB-UniRule"/>
</dbReference>
<keyword evidence="14" id="KW-1185">Reference proteome</keyword>
<keyword evidence="4 9" id="KW-0498">Mitosis</keyword>
<comment type="function">
    <text evidence="9">Acts as a component of the essential kinetochore-associated NDC80 complex, which is required for chromosome segregation and spindle checkpoint activity.</text>
</comment>
<keyword evidence="2 9" id="KW-0158">Chromosome</keyword>
<evidence type="ECO:0000256" key="11">
    <source>
        <dbReference type="SAM" id="MobiDB-lite"/>
    </source>
</evidence>
<dbReference type="GO" id="GO:0005634">
    <property type="term" value="C:nucleus"/>
    <property type="evidence" value="ECO:0007669"/>
    <property type="project" value="UniProtKB-SubCell"/>
</dbReference>
<keyword evidence="9" id="KW-0539">Nucleus</keyword>
<dbReference type="InterPro" id="IPR013255">
    <property type="entry name" value="Spc25_C"/>
</dbReference>
<evidence type="ECO:0000256" key="4">
    <source>
        <dbReference type="ARBA" id="ARBA00022776"/>
    </source>
</evidence>
<evidence type="ECO:0000256" key="5">
    <source>
        <dbReference type="ARBA" id="ARBA00022838"/>
    </source>
</evidence>
<dbReference type="Gene3D" id="3.30.457.50">
    <property type="entry name" value="Chromosome segregation protein Spc25"/>
    <property type="match status" value="1"/>
</dbReference>
<dbReference type="EMBL" id="JAPZBU010000001">
    <property type="protein sequence ID" value="KAJ5414917.1"/>
    <property type="molecule type" value="Genomic_DNA"/>
</dbReference>
<dbReference type="PANTHER" id="PTHR14281">
    <property type="entry name" value="KINETOCHORE PROTEIN SPC25-RELATED"/>
    <property type="match status" value="1"/>
</dbReference>
<comment type="similarity">
    <text evidence="1 9">Belongs to the SPC25 family.</text>
</comment>
<dbReference type="PANTHER" id="PTHR14281:SF0">
    <property type="entry name" value="KINETOCHORE PROTEIN SPC25"/>
    <property type="match status" value="1"/>
</dbReference>
<feature type="domain" description="Chromosome segregation protein Spc25 C-terminal" evidence="12">
    <location>
        <begin position="184"/>
        <end position="261"/>
    </location>
</feature>
<dbReference type="InterPro" id="IPR045143">
    <property type="entry name" value="Spc25"/>
</dbReference>
<reference evidence="13" key="2">
    <citation type="journal article" date="2023" name="IMA Fungus">
        <title>Comparative genomic study of the Penicillium genus elucidates a diverse pangenome and 15 lateral gene transfer events.</title>
        <authorList>
            <person name="Petersen C."/>
            <person name="Sorensen T."/>
            <person name="Nielsen M.R."/>
            <person name="Sondergaard T.E."/>
            <person name="Sorensen J.L."/>
            <person name="Fitzpatrick D.A."/>
            <person name="Frisvad J.C."/>
            <person name="Nielsen K.L."/>
        </authorList>
    </citation>
    <scope>NUCLEOTIDE SEQUENCE</scope>
    <source>
        <strain evidence="13">IBT 29677</strain>
    </source>
</reference>
<keyword evidence="8 9" id="KW-0137">Centromere</keyword>
<sequence length="266" mass="30750">MVPSTSDSSRAKSGMRPPLASANAPSMADSLPSINSEFEDLRNRMAQFTTKFDEAIERRRKQVREDRDQFHVKLTELQEDERMIQRDIEIINLKSQSHKETIQNEAAEATEMHAAISSITSERDSRLAKRDHLKQQIAEIRNSIAQRVEAQNAHAKYLEVQPHLNDPELAFSQNNLSLRIEGAGREDRLKFIYTHILAKDWENEAWFELGIASRNYGIASRNYEIFQTEPKLDRDALEREVNLVNENRNLGAFLKRVRKLFADTMN</sequence>
<comment type="subcellular location">
    <subcellularLocation>
        <location evidence="9">Nucleus</location>
    </subcellularLocation>
    <subcellularLocation>
        <location evidence="9">Chromosome</location>
        <location evidence="9">Centromere</location>
        <location evidence="9">Kinetochore</location>
    </subcellularLocation>
</comment>
<evidence type="ECO:0000256" key="6">
    <source>
        <dbReference type="ARBA" id="ARBA00023054"/>
    </source>
</evidence>
<keyword evidence="5 9" id="KW-0995">Kinetochore</keyword>
<feature type="region of interest" description="Disordered" evidence="11">
    <location>
        <begin position="1"/>
        <end position="32"/>
    </location>
</feature>
<dbReference type="CDD" id="cd23784">
    <property type="entry name" value="RWD_Spc25"/>
    <property type="match status" value="1"/>
</dbReference>
<comment type="subunit">
    <text evidence="9">Component of the NDC80 complex.</text>
</comment>
<feature type="coiled-coil region" evidence="10">
    <location>
        <begin position="38"/>
        <end position="80"/>
    </location>
</feature>
<evidence type="ECO:0000256" key="1">
    <source>
        <dbReference type="ARBA" id="ARBA00006379"/>
    </source>
</evidence>
<evidence type="ECO:0000256" key="3">
    <source>
        <dbReference type="ARBA" id="ARBA00022618"/>
    </source>
</evidence>
<evidence type="ECO:0000256" key="2">
    <source>
        <dbReference type="ARBA" id="ARBA00022454"/>
    </source>
</evidence>
<evidence type="ECO:0000259" key="12">
    <source>
        <dbReference type="Pfam" id="PF08234"/>
    </source>
</evidence>
<protein>
    <recommendedName>
        <fullName evidence="9">Kinetochore protein SPC25</fullName>
    </recommendedName>
</protein>
<organism evidence="13 14">
    <name type="scientific">Penicillium cosmopolitanum</name>
    <dbReference type="NCBI Taxonomy" id="1131564"/>
    <lineage>
        <taxon>Eukaryota</taxon>
        <taxon>Fungi</taxon>
        <taxon>Dikarya</taxon>
        <taxon>Ascomycota</taxon>
        <taxon>Pezizomycotina</taxon>
        <taxon>Eurotiomycetes</taxon>
        <taxon>Eurotiomycetidae</taxon>
        <taxon>Eurotiales</taxon>
        <taxon>Aspergillaceae</taxon>
        <taxon>Penicillium</taxon>
    </lineage>
</organism>
<evidence type="ECO:0000256" key="10">
    <source>
        <dbReference type="SAM" id="Coils"/>
    </source>
</evidence>
<proteinExistence type="inferred from homology"/>
<keyword evidence="6 10" id="KW-0175">Coiled coil</keyword>
<evidence type="ECO:0000313" key="13">
    <source>
        <dbReference type="EMBL" id="KAJ5414917.1"/>
    </source>
</evidence>
<gene>
    <name evidence="13" type="ORF">N7509_000015</name>
</gene>
<dbReference type="GO" id="GO:0031262">
    <property type="term" value="C:Ndc80 complex"/>
    <property type="evidence" value="ECO:0007669"/>
    <property type="project" value="InterPro"/>
</dbReference>
<dbReference type="Pfam" id="PF08234">
    <property type="entry name" value="Spindle_Spc25"/>
    <property type="match status" value="1"/>
</dbReference>
<dbReference type="RefSeq" id="XP_056494763.1">
    <property type="nucleotide sequence ID" value="XM_056624662.1"/>
</dbReference>
<reference evidence="13" key="1">
    <citation type="submission" date="2022-12" db="EMBL/GenBank/DDBJ databases">
        <authorList>
            <person name="Petersen C."/>
        </authorList>
    </citation>
    <scope>NUCLEOTIDE SEQUENCE</scope>
    <source>
        <strain evidence="13">IBT 29677</strain>
    </source>
</reference>
<comment type="caution">
    <text evidence="13">The sequence shown here is derived from an EMBL/GenBank/DDBJ whole genome shotgun (WGS) entry which is preliminary data.</text>
</comment>
<accession>A0A9X0BF51</accession>
<evidence type="ECO:0000256" key="8">
    <source>
        <dbReference type="ARBA" id="ARBA00023328"/>
    </source>
</evidence>